<name>A0A0G4PN31_PENC3</name>
<keyword evidence="3" id="KW-1185">Reference proteome</keyword>
<dbReference type="InterPro" id="IPR011009">
    <property type="entry name" value="Kinase-like_dom_sf"/>
</dbReference>
<reference evidence="2 3" key="1">
    <citation type="journal article" date="2014" name="Nat. Commun.">
        <title>Multiple recent horizontal transfers of a large genomic region in cheese making fungi.</title>
        <authorList>
            <person name="Cheeseman K."/>
            <person name="Ropars J."/>
            <person name="Renault P."/>
            <person name="Dupont J."/>
            <person name="Gouzy J."/>
            <person name="Branca A."/>
            <person name="Abraham A.L."/>
            <person name="Ceppi M."/>
            <person name="Conseiller E."/>
            <person name="Debuchy R."/>
            <person name="Malagnac F."/>
            <person name="Goarin A."/>
            <person name="Silar P."/>
            <person name="Lacoste S."/>
            <person name="Sallet E."/>
            <person name="Bensimon A."/>
            <person name="Giraud T."/>
            <person name="Brygoo Y."/>
        </authorList>
    </citation>
    <scope>NUCLEOTIDE SEQUENCE [LARGE SCALE GENOMIC DNA]</scope>
    <source>
        <strain evidence="3">FM 013</strain>
    </source>
</reference>
<dbReference type="EMBL" id="HG793156">
    <property type="protein sequence ID" value="CRL27576.1"/>
    <property type="molecule type" value="Genomic_DNA"/>
</dbReference>
<gene>
    <name evidence="2" type="ORF">PCAMFM013_S023g000034</name>
</gene>
<dbReference type="GO" id="GO:0016301">
    <property type="term" value="F:kinase activity"/>
    <property type="evidence" value="ECO:0007669"/>
    <property type="project" value="UniProtKB-KW"/>
</dbReference>
<dbReference type="PANTHER" id="PTHR21310:SF58">
    <property type="entry name" value="AMINOGLYCOSIDE PHOSPHOTRANSFERASE DOMAIN-CONTAINING PROTEIN"/>
    <property type="match status" value="1"/>
</dbReference>
<dbReference type="Pfam" id="PF01636">
    <property type="entry name" value="APH"/>
    <property type="match status" value="1"/>
</dbReference>
<dbReference type="AlphaFoldDB" id="A0A0G4PN31"/>
<evidence type="ECO:0000313" key="3">
    <source>
        <dbReference type="Proteomes" id="UP000053732"/>
    </source>
</evidence>
<keyword evidence="2" id="KW-0808">Transferase</keyword>
<feature type="domain" description="Aminoglycoside phosphotransferase" evidence="1">
    <location>
        <begin position="93"/>
        <end position="258"/>
    </location>
</feature>
<evidence type="ECO:0000313" key="2">
    <source>
        <dbReference type="EMBL" id="CRL27576.1"/>
    </source>
</evidence>
<dbReference type="InterPro" id="IPR051678">
    <property type="entry name" value="AGP_Transferase"/>
</dbReference>
<dbReference type="Gene3D" id="3.90.1200.10">
    <property type="match status" value="1"/>
</dbReference>
<dbReference type="CDD" id="cd05120">
    <property type="entry name" value="APH_ChoK_like"/>
    <property type="match status" value="1"/>
</dbReference>
<dbReference type="Proteomes" id="UP000053732">
    <property type="component" value="Unassembled WGS sequence"/>
</dbReference>
<accession>A0A0G4PN31</accession>
<dbReference type="SUPFAM" id="SSF56112">
    <property type="entry name" value="Protein kinase-like (PK-like)"/>
    <property type="match status" value="1"/>
</dbReference>
<dbReference type="InterPro" id="IPR002575">
    <property type="entry name" value="Aminoglycoside_PTrfase"/>
</dbReference>
<organism evidence="2 3">
    <name type="scientific">Penicillium camemberti (strain FM 013)</name>
    <dbReference type="NCBI Taxonomy" id="1429867"/>
    <lineage>
        <taxon>Eukaryota</taxon>
        <taxon>Fungi</taxon>
        <taxon>Dikarya</taxon>
        <taxon>Ascomycota</taxon>
        <taxon>Pezizomycotina</taxon>
        <taxon>Eurotiomycetes</taxon>
        <taxon>Eurotiomycetidae</taxon>
        <taxon>Eurotiales</taxon>
        <taxon>Aspergillaceae</taxon>
        <taxon>Penicillium</taxon>
    </lineage>
</organism>
<sequence length="314" mass="36031">MSSSVPIRNSVVQISHSTWRLGCAIECERIAEPDDTCAAAWKDGEYWYILRLATSEQPPDVTPANSHEVRLIHEGGTLSAVWAIGNNAFCKVHHWSPDTTSESETIKFVQKKAPQVPVPEVVYSWVDGKRSFLVLKRAPGITLRDAWGTMSATQQDSILEEVVHMCDILASITSERLQNVYGGPVLEPYLAHSERDSLEPLSVCESKRYFFREDLHPNPEIEERFHLYHPDLGPGNILVSNQRLSAIIDWECAGFYPRFWISTKPSVSPGLNFHPPIPGIDEIEWRKRLRMKLEERGYPRFAEWFMEWRRTKSR</sequence>
<proteinExistence type="predicted"/>
<evidence type="ECO:0000259" key="1">
    <source>
        <dbReference type="Pfam" id="PF01636"/>
    </source>
</evidence>
<keyword evidence="2" id="KW-0418">Kinase</keyword>
<dbReference type="PANTHER" id="PTHR21310">
    <property type="entry name" value="AMINOGLYCOSIDE PHOSPHOTRANSFERASE-RELATED-RELATED"/>
    <property type="match status" value="1"/>
</dbReference>
<protein>
    <submittedName>
        <fullName evidence="2">Protein kinase-like domain</fullName>
    </submittedName>
</protein>